<dbReference type="HOGENOM" id="CLU_150782_1_1_1"/>
<dbReference type="EMBL" id="ALBS01000239">
    <property type="protein sequence ID" value="EJT47504.1"/>
    <property type="molecule type" value="Genomic_DNA"/>
</dbReference>
<dbReference type="PANTHER" id="PTHR16433:SF0">
    <property type="entry name" value="DOLICHOL-PHOSPHATE MANNOSYLTRANSFERASE SUBUNIT 3"/>
    <property type="match status" value="1"/>
</dbReference>
<keyword evidence="3 7" id="KW-0812">Transmembrane</keyword>
<comment type="function">
    <text evidence="7">Stabilizer subunit of the dolichol-phosphate mannose (DPM) synthase complex; tethers catalytic subunit to the ER.</text>
</comment>
<dbReference type="GO" id="GO:0006506">
    <property type="term" value="P:GPI anchor biosynthetic process"/>
    <property type="evidence" value="ECO:0007669"/>
    <property type="project" value="TreeGrafter"/>
</dbReference>
<dbReference type="AlphaFoldDB" id="J6ESK5"/>
<comment type="subunit">
    <text evidence="7">Component of the dolichol-phosphate mannose (DPM) synthase complex.</text>
</comment>
<sequence length="117" mass="13008">MSSVRAQRNNNIQPVPSTDRPTMSKGTRFVTFAVPAVIAYFLLLLHVLPTPFLAQETADQILPVIPWWLLVAFGAYSLSSLGLGLLRFHDTPEAYQSLLGEIQQAKNELRDQGVEVD</sequence>
<evidence type="ECO:0000256" key="5">
    <source>
        <dbReference type="ARBA" id="ARBA00022989"/>
    </source>
</evidence>
<feature type="transmembrane region" description="Helical" evidence="7">
    <location>
        <begin position="67"/>
        <end position="86"/>
    </location>
</feature>
<evidence type="ECO:0000256" key="2">
    <source>
        <dbReference type="ARBA" id="ARBA00010430"/>
    </source>
</evidence>
<dbReference type="GeneID" id="25987129"/>
<accession>J6ESK5</accession>
<evidence type="ECO:0000313" key="9">
    <source>
        <dbReference type="EMBL" id="EJT47504.1"/>
    </source>
</evidence>
<feature type="transmembrane region" description="Helical" evidence="7">
    <location>
        <begin position="29"/>
        <end position="47"/>
    </location>
</feature>
<evidence type="ECO:0000256" key="6">
    <source>
        <dbReference type="ARBA" id="ARBA00023136"/>
    </source>
</evidence>
<comment type="subcellular location">
    <subcellularLocation>
        <location evidence="1 7">Endoplasmic reticulum membrane</location>
        <topology evidence="1 7">Multi-pass membrane protein</topology>
    </subcellularLocation>
</comment>
<evidence type="ECO:0000256" key="1">
    <source>
        <dbReference type="ARBA" id="ARBA00004477"/>
    </source>
</evidence>
<evidence type="ECO:0000256" key="7">
    <source>
        <dbReference type="RuleBase" id="RU365085"/>
    </source>
</evidence>
<gene>
    <name evidence="9" type="ORF">A1Q1_03616</name>
</gene>
<keyword evidence="4 7" id="KW-0256">Endoplasmic reticulum</keyword>
<name>J6ESK5_TRIAS</name>
<feature type="region of interest" description="Disordered" evidence="8">
    <location>
        <begin position="1"/>
        <end position="23"/>
    </location>
</feature>
<dbReference type="KEGG" id="tasa:A1Q1_03616"/>
<evidence type="ECO:0000256" key="4">
    <source>
        <dbReference type="ARBA" id="ARBA00022824"/>
    </source>
</evidence>
<evidence type="ECO:0000313" key="10">
    <source>
        <dbReference type="Proteomes" id="UP000002748"/>
    </source>
</evidence>
<evidence type="ECO:0000256" key="3">
    <source>
        <dbReference type="ARBA" id="ARBA00022692"/>
    </source>
</evidence>
<dbReference type="RefSeq" id="XP_014178889.1">
    <property type="nucleotide sequence ID" value="XM_014323414.1"/>
</dbReference>
<comment type="similarity">
    <text evidence="2 7">Belongs to the DPM3 family.</text>
</comment>
<dbReference type="OrthoDB" id="2014333at2759"/>
<dbReference type="VEuPathDB" id="FungiDB:A1Q1_03616"/>
<dbReference type="InterPro" id="IPR013174">
    <property type="entry name" value="DPM3"/>
</dbReference>
<dbReference type="Pfam" id="PF08285">
    <property type="entry name" value="DPM3"/>
    <property type="match status" value="1"/>
</dbReference>
<protein>
    <recommendedName>
        <fullName evidence="7">Dolichol-phosphate mannosyltransferase subunit 3</fullName>
    </recommendedName>
</protein>
<dbReference type="GO" id="GO:0005789">
    <property type="term" value="C:endoplasmic reticulum membrane"/>
    <property type="evidence" value="ECO:0007669"/>
    <property type="project" value="UniProtKB-SubCell"/>
</dbReference>
<reference evidence="9 10" key="1">
    <citation type="journal article" date="2012" name="Eukaryot. Cell">
        <title>Draft genome sequence of CBS 2479, the standard type strain of Trichosporon asahii.</title>
        <authorList>
            <person name="Yang R.Y."/>
            <person name="Li H.T."/>
            <person name="Zhu H."/>
            <person name="Zhou G.P."/>
            <person name="Wang M."/>
            <person name="Wang L."/>
        </authorList>
    </citation>
    <scope>NUCLEOTIDE SEQUENCE [LARGE SCALE GENOMIC DNA]</scope>
    <source>
        <strain evidence="10">ATCC 90039 / CBS 2479 / JCM 2466 / KCTC 7840 / NCYC 2677 / UAMH 7654</strain>
    </source>
</reference>
<keyword evidence="6 7" id="KW-0472">Membrane</keyword>
<keyword evidence="5 7" id="KW-1133">Transmembrane helix</keyword>
<comment type="pathway">
    <text evidence="7">Protein modification; protein glycosylation.</text>
</comment>
<comment type="caution">
    <text evidence="9">The sequence shown here is derived from an EMBL/GenBank/DDBJ whole genome shotgun (WGS) entry which is preliminary data.</text>
</comment>
<dbReference type="UniPathway" id="UPA00378"/>
<dbReference type="PANTHER" id="PTHR16433">
    <property type="entry name" value="DOLICHOL-PHOSPHATE MANNOSYLTRANSFERASE SUBUNIT 3"/>
    <property type="match status" value="1"/>
</dbReference>
<organism evidence="9 10">
    <name type="scientific">Trichosporon asahii var. asahii (strain ATCC 90039 / CBS 2479 / JCM 2466 / KCTC 7840 / NBRC 103889/ NCYC 2677 / UAMH 7654)</name>
    <name type="common">Yeast</name>
    <dbReference type="NCBI Taxonomy" id="1186058"/>
    <lineage>
        <taxon>Eukaryota</taxon>
        <taxon>Fungi</taxon>
        <taxon>Dikarya</taxon>
        <taxon>Basidiomycota</taxon>
        <taxon>Agaricomycotina</taxon>
        <taxon>Tremellomycetes</taxon>
        <taxon>Trichosporonales</taxon>
        <taxon>Trichosporonaceae</taxon>
        <taxon>Trichosporon</taxon>
    </lineage>
</organism>
<proteinExistence type="inferred from homology"/>
<dbReference type="GO" id="GO:0033185">
    <property type="term" value="C:dolichol-phosphate-mannose synthase complex"/>
    <property type="evidence" value="ECO:0007669"/>
    <property type="project" value="TreeGrafter"/>
</dbReference>
<evidence type="ECO:0000256" key="8">
    <source>
        <dbReference type="SAM" id="MobiDB-lite"/>
    </source>
</evidence>
<dbReference type="Proteomes" id="UP000002748">
    <property type="component" value="Unassembled WGS sequence"/>
</dbReference>